<protein>
    <submittedName>
        <fullName evidence="1">Uncharacterized protein</fullName>
    </submittedName>
</protein>
<dbReference type="EMBL" id="MLFS01000076">
    <property type="protein sequence ID" value="ORM69176.1"/>
    <property type="molecule type" value="Genomic_DNA"/>
</dbReference>
<comment type="caution">
    <text evidence="1">The sequence shown here is derived from an EMBL/GenBank/DDBJ whole genome shotgun (WGS) entry which is preliminary data.</text>
</comment>
<dbReference type="Proteomes" id="UP000193104">
    <property type="component" value="Unassembled WGS sequence"/>
</dbReference>
<proteinExistence type="predicted"/>
<dbReference type="STRING" id="1076551.HA48_19525"/>
<organism evidence="1 2">
    <name type="scientific">Pantoea wallisii</name>
    <dbReference type="NCBI Taxonomy" id="1076551"/>
    <lineage>
        <taxon>Bacteria</taxon>
        <taxon>Pseudomonadati</taxon>
        <taxon>Pseudomonadota</taxon>
        <taxon>Gammaproteobacteria</taxon>
        <taxon>Enterobacterales</taxon>
        <taxon>Erwiniaceae</taxon>
        <taxon>Pantoea</taxon>
    </lineage>
</organism>
<evidence type="ECO:0000313" key="1">
    <source>
        <dbReference type="EMBL" id="ORM69176.1"/>
    </source>
</evidence>
<reference evidence="1 2" key="1">
    <citation type="journal article" date="2017" name="Antonie Van Leeuwenhoek">
        <title>Phylogenomic resolution of the bacterial genus Pantoea and its relationship with Erwinia and Tatumella.</title>
        <authorList>
            <person name="Palmer M."/>
            <person name="Steenkamp E.T."/>
            <person name="Coetzee M.P."/>
            <person name="Chan W.Y."/>
            <person name="van Zyl E."/>
            <person name="De Maayer P."/>
            <person name="Coutinho T.A."/>
            <person name="Blom J."/>
            <person name="Smits T.H."/>
            <person name="Duffy B."/>
            <person name="Venter S.N."/>
        </authorList>
    </citation>
    <scope>NUCLEOTIDE SEQUENCE [LARGE SCALE GENOMIC DNA]</scope>
    <source>
        <strain evidence="1 2">LMG 26277</strain>
    </source>
</reference>
<evidence type="ECO:0000313" key="2">
    <source>
        <dbReference type="Proteomes" id="UP000193104"/>
    </source>
</evidence>
<keyword evidence="2" id="KW-1185">Reference proteome</keyword>
<dbReference type="AlphaFoldDB" id="A0A1X1CXS0"/>
<name>A0A1X1CXS0_9GAMM</name>
<gene>
    <name evidence="1" type="ORF">HA48_19525</name>
</gene>
<sequence length="308" mass="35526">MFSCEHGNFEGRQWEDLMQLVFKRKFAADGYQCITTSPGDYGLEGFTTLTGKGFQCYCPEKNYSQKEFYEHQRNKINIDLKKLVKNKKELSAILGENKIINWIFVTPVISHNNLLSYIKEKEEEVKGYSLDFIHKDFSISIHDAGYYITEMNDIRYFKGEAISFDLPPPILNDVDIDETQYNGNIKRKSALRLSQLEGSASYERKLRFLEESTTQDFLSHTEFFGKIEKEAPVVYAKLSRVIHEFTEYAARQSNIWTGSAHELTEKLSDSLVETIVNDLGPLITKSTAMTAARHTVARWLAICELDYE</sequence>
<accession>A0A1X1CXS0</accession>